<evidence type="ECO:0000313" key="1">
    <source>
        <dbReference type="EMBL" id="AKH48823.1"/>
    </source>
</evidence>
<reference evidence="1" key="1">
    <citation type="journal article" date="2015" name="Front. Microbiol.">
        <title>Combining genomic sequencing methods to explore viral diversity and reveal potential virus-host interactions.</title>
        <authorList>
            <person name="Chow C.E."/>
            <person name="Winget D.M."/>
            <person name="White R.A.III."/>
            <person name="Hallam S.J."/>
            <person name="Suttle C.A."/>
        </authorList>
    </citation>
    <scope>NUCLEOTIDE SEQUENCE</scope>
    <source>
        <strain evidence="1">Oxic3_4</strain>
    </source>
</reference>
<keyword evidence="1" id="KW-0378">Hydrolase</keyword>
<keyword evidence="1" id="KW-0269">Exonuclease</keyword>
<name>A0A0F7LB74_9VIRU</name>
<keyword evidence="1" id="KW-0540">Nuclease</keyword>
<protein>
    <submittedName>
        <fullName evidence="1">Exonuclease</fullName>
    </submittedName>
</protein>
<dbReference type="GO" id="GO:0004527">
    <property type="term" value="F:exonuclease activity"/>
    <property type="evidence" value="ECO:0007669"/>
    <property type="project" value="UniProtKB-KW"/>
</dbReference>
<organism evidence="1">
    <name type="scientific">uncultured marine virus</name>
    <dbReference type="NCBI Taxonomy" id="186617"/>
    <lineage>
        <taxon>Viruses</taxon>
        <taxon>environmental samples</taxon>
    </lineage>
</organism>
<proteinExistence type="predicted"/>
<dbReference type="EMBL" id="KR029610">
    <property type="protein sequence ID" value="AKH48823.1"/>
    <property type="molecule type" value="Genomic_DNA"/>
</dbReference>
<accession>A0A0F7LB74</accession>
<sequence>MIALSAFPLLSAEATPILGPSSPGELTSCSGLAVWNSLGSRDRSTISLVTISVTVVSPSLETT</sequence>
<reference evidence="1" key="2">
    <citation type="submission" date="2015-03" db="EMBL/GenBank/DDBJ databases">
        <authorList>
            <person name="Chow C.-E.T."/>
            <person name="Winget D.M."/>
            <person name="White R.A.III."/>
            <person name="Hallam S.J."/>
            <person name="Suttle C.A."/>
        </authorList>
    </citation>
    <scope>NUCLEOTIDE SEQUENCE</scope>
    <source>
        <strain evidence="1">Oxic3_4</strain>
    </source>
</reference>